<evidence type="ECO:0000256" key="5">
    <source>
        <dbReference type="ARBA" id="ARBA00023002"/>
    </source>
</evidence>
<dbReference type="InterPro" id="IPR036249">
    <property type="entry name" value="Thioredoxin-like_sf"/>
</dbReference>
<dbReference type="OrthoDB" id="9812811at2"/>
<keyword evidence="5 8" id="KW-0560">Oxidoreductase</keyword>
<comment type="similarity">
    <text evidence="7 8">Belongs to the peroxiredoxin family. Prx6 subfamily.</text>
</comment>
<evidence type="ECO:0000256" key="8">
    <source>
        <dbReference type="HAMAP-Rule" id="MF_00401"/>
    </source>
</evidence>
<dbReference type="FunFam" id="3.30.1020.10:FF:000002">
    <property type="entry name" value="Peroxiredoxin"/>
    <property type="match status" value="1"/>
</dbReference>
<dbReference type="PANTHER" id="PTHR10681:SF171">
    <property type="entry name" value="PEROXIREDOXIN 4"/>
    <property type="match status" value="1"/>
</dbReference>
<dbReference type="Proteomes" id="UP000007161">
    <property type="component" value="Chromosome"/>
</dbReference>
<dbReference type="GO" id="GO:0005829">
    <property type="term" value="C:cytosol"/>
    <property type="evidence" value="ECO:0007669"/>
    <property type="project" value="TreeGrafter"/>
</dbReference>
<feature type="domain" description="Thioredoxin" evidence="10">
    <location>
        <begin position="5"/>
        <end position="159"/>
    </location>
</feature>
<dbReference type="InterPro" id="IPR050217">
    <property type="entry name" value="Peroxiredoxin"/>
</dbReference>
<dbReference type="Gene3D" id="3.30.1020.10">
    <property type="entry name" value="Antioxidant, Horf6, Chain A, domain2"/>
    <property type="match status" value="1"/>
</dbReference>
<evidence type="ECO:0000256" key="4">
    <source>
        <dbReference type="ARBA" id="ARBA00022862"/>
    </source>
</evidence>
<dbReference type="InterPro" id="IPR019479">
    <property type="entry name" value="Peroxiredoxin_C"/>
</dbReference>
<dbReference type="GO" id="GO:0008379">
    <property type="term" value="F:thioredoxin peroxidase activity"/>
    <property type="evidence" value="ECO:0007669"/>
    <property type="project" value="TreeGrafter"/>
</dbReference>
<dbReference type="KEGG" id="mpz:Marpi_1128"/>
<evidence type="ECO:0000256" key="2">
    <source>
        <dbReference type="ARBA" id="ARBA00022490"/>
    </source>
</evidence>
<dbReference type="GO" id="GO:0033554">
    <property type="term" value="P:cellular response to stress"/>
    <property type="evidence" value="ECO:0007669"/>
    <property type="project" value="TreeGrafter"/>
</dbReference>
<evidence type="ECO:0000256" key="7">
    <source>
        <dbReference type="ARBA" id="ARBA00025719"/>
    </source>
</evidence>
<dbReference type="RefSeq" id="WP_014296612.1">
    <property type="nucleotide sequence ID" value="NC_016751.1"/>
</dbReference>
<dbReference type="STRING" id="443254.Marpi_1128"/>
<evidence type="ECO:0000256" key="1">
    <source>
        <dbReference type="ARBA" id="ARBA00009796"/>
    </source>
</evidence>
<dbReference type="eggNOG" id="COG0450">
    <property type="taxonomic scope" value="Bacteria"/>
</dbReference>
<keyword evidence="4 8" id="KW-0049">Antioxidant</keyword>
<sequence length="213" mass="24240">MANIPLIGEKFPELEVVTTHGVMKLPEAFKGKWFVLFSHPADFTPVCTTEFVGFQKRYDEFKKLNTELIGLSIDQVFSHISWINWIKEKLGVEIKYPVIADDRGIVAEQLGLIHAVGSHTVRAVFIVDPNGIVRAIIYYPPELGRNLDEIIRAVKALQISDKSKAAMPANWPENELIGDKVIIPPAADVKTAEERLKNYEGYDWWFVYKKLED</sequence>
<feature type="active site" description="Cysteine sulfenic acid (-SOH) intermediate" evidence="8">
    <location>
        <position position="47"/>
    </location>
</feature>
<gene>
    <name evidence="11" type="ordered locus">Marpi_1128</name>
</gene>
<dbReference type="AlphaFoldDB" id="H2J849"/>
<feature type="binding site" evidence="8">
    <location>
        <position position="122"/>
    </location>
    <ligand>
        <name>substrate</name>
    </ligand>
</feature>
<comment type="caution">
    <text evidence="8">Lacks conserved residue(s) required for the propagation of feature annotation.</text>
</comment>
<dbReference type="HAMAP" id="MF_00401">
    <property type="entry name" value="Peroxiredoxin"/>
    <property type="match status" value="1"/>
</dbReference>
<feature type="active site" description="Cysteine sulfenic acid (-SOH) intermediate; for peroxidase activity" evidence="9">
    <location>
        <position position="47"/>
    </location>
</feature>
<dbReference type="FunFam" id="3.40.30.10:FF:000011">
    <property type="entry name" value="Peroxiredoxin PRX1"/>
    <property type="match status" value="1"/>
</dbReference>
<comment type="function">
    <text evidence="8">Thiol-specific peroxidase that catalyzes the reduction of hydrogen peroxide and organic hydroperoxides to water and alcohols, respectively. Plays a role in cell protection against oxidative stress by detoxifying peroxides.</text>
</comment>
<evidence type="ECO:0000259" key="10">
    <source>
        <dbReference type="PROSITE" id="PS51352"/>
    </source>
</evidence>
<dbReference type="EMBL" id="CP003257">
    <property type="protein sequence ID" value="AEX85540.1"/>
    <property type="molecule type" value="Genomic_DNA"/>
</dbReference>
<accession>H2J849</accession>
<reference evidence="12" key="2">
    <citation type="submission" date="2012-01" db="EMBL/GenBank/DDBJ databases">
        <title>Complete sequence of chromosome of Marinitoga piezophila KA3.</title>
        <authorList>
            <person name="Lucas S."/>
            <person name="Han J."/>
            <person name="Lapidus A."/>
            <person name="Cheng J.-F."/>
            <person name="Goodwin L."/>
            <person name="Pitluck S."/>
            <person name="Peters L."/>
            <person name="Mikhailova N."/>
            <person name="Teshima H."/>
            <person name="Detter J.C."/>
            <person name="Han C."/>
            <person name="Tapia R."/>
            <person name="Land M."/>
            <person name="Hauser L."/>
            <person name="Kyrpides N."/>
            <person name="Ivanova N."/>
            <person name="Pagani I."/>
            <person name="Jebbar M."/>
            <person name="Vannier P."/>
            <person name="Oger P."/>
            <person name="Cario A."/>
            <person name="Bartlett D."/>
            <person name="Noll K.M."/>
            <person name="Woyke T."/>
        </authorList>
    </citation>
    <scope>NUCLEOTIDE SEQUENCE [LARGE SCALE GENOMIC DNA]</scope>
    <source>
        <strain evidence="12">DSM 14283 / JCM 11233 / KA3</strain>
    </source>
</reference>
<keyword evidence="2 8" id="KW-0963">Cytoplasm</keyword>
<comment type="similarity">
    <text evidence="1">Belongs to the peroxiredoxin family. AhpC/Prx1 subfamily.</text>
</comment>
<evidence type="ECO:0000256" key="9">
    <source>
        <dbReference type="PIRSR" id="PIRSR000239-1"/>
    </source>
</evidence>
<dbReference type="Gene3D" id="3.40.30.10">
    <property type="entry name" value="Glutaredoxin"/>
    <property type="match status" value="1"/>
</dbReference>
<keyword evidence="6 8" id="KW-0676">Redox-active center</keyword>
<dbReference type="GO" id="GO:0045454">
    <property type="term" value="P:cell redox homeostasis"/>
    <property type="evidence" value="ECO:0007669"/>
    <property type="project" value="TreeGrafter"/>
</dbReference>
<reference evidence="11 12" key="1">
    <citation type="journal article" date="2012" name="J. Bacteriol.">
        <title>Complete Genome Sequence of the Thermophilic, Piezophilic, Heterotrophic Bacterium Marinitoga piezophila KA3.</title>
        <authorList>
            <person name="Lucas S."/>
            <person name="Han J."/>
            <person name="Lapidus A."/>
            <person name="Cheng J.F."/>
            <person name="Goodwin L.A."/>
            <person name="Pitluck S."/>
            <person name="Peters L."/>
            <person name="Mikhailova N."/>
            <person name="Teshima H."/>
            <person name="Detter J.C."/>
            <person name="Han C."/>
            <person name="Tapia R."/>
            <person name="Land M."/>
            <person name="Hauser L."/>
            <person name="Kyrpides N.C."/>
            <person name="Ivanova N."/>
            <person name="Pagani I."/>
            <person name="Vannier P."/>
            <person name="Oger P."/>
            <person name="Bartlett D.H."/>
            <person name="Noll K.M."/>
            <person name="Woyke T."/>
            <person name="Jebbar M."/>
        </authorList>
    </citation>
    <scope>NUCLEOTIDE SEQUENCE [LARGE SCALE GENOMIC DNA]</scope>
    <source>
        <strain evidence="12">DSM 14283 / JCM 11233 / KA3</strain>
    </source>
</reference>
<evidence type="ECO:0000256" key="3">
    <source>
        <dbReference type="ARBA" id="ARBA00022559"/>
    </source>
</evidence>
<dbReference type="InterPro" id="IPR024706">
    <property type="entry name" value="Peroxiredoxin_AhpC-typ"/>
</dbReference>
<dbReference type="Pfam" id="PF10417">
    <property type="entry name" value="1-cysPrx_C"/>
    <property type="match status" value="1"/>
</dbReference>
<evidence type="ECO:0000256" key="6">
    <source>
        <dbReference type="ARBA" id="ARBA00023284"/>
    </source>
</evidence>
<dbReference type="InterPro" id="IPR000866">
    <property type="entry name" value="AhpC/TSA"/>
</dbReference>
<evidence type="ECO:0000313" key="11">
    <source>
        <dbReference type="EMBL" id="AEX85540.1"/>
    </source>
</evidence>
<dbReference type="GO" id="GO:0006979">
    <property type="term" value="P:response to oxidative stress"/>
    <property type="evidence" value="ECO:0007669"/>
    <property type="project" value="TreeGrafter"/>
</dbReference>
<dbReference type="Pfam" id="PF00578">
    <property type="entry name" value="AhpC-TSA"/>
    <property type="match status" value="1"/>
</dbReference>
<comment type="subunit">
    <text evidence="8">Homodecamer. Pentamer of dimers that assemble into a ring structure.</text>
</comment>
<keyword evidence="3 8" id="KW-0575">Peroxidase</keyword>
<proteinExistence type="inferred from homology"/>
<comment type="subcellular location">
    <subcellularLocation>
        <location evidence="8">Cytoplasm</location>
    </subcellularLocation>
</comment>
<evidence type="ECO:0000313" key="12">
    <source>
        <dbReference type="Proteomes" id="UP000007161"/>
    </source>
</evidence>
<dbReference type="PROSITE" id="PS51352">
    <property type="entry name" value="THIOREDOXIN_2"/>
    <property type="match status" value="1"/>
</dbReference>
<comment type="miscellaneous">
    <text evidence="8">The active site is a conserved redox-active cysteine residue, the peroxidatic cysteine (C(P)), which makes the nucleophilic attack on the peroxide substrate. The peroxide oxidizes the C(P)-SH to cysteine sulfenic acid (C(P)-SOH), which then reacts with another cysteine residue, the resolving cysteine (C(R)), to form a disulfide bridge. The disulfide is subsequently reduced by an appropriate electron donor to complete the catalytic cycle. In this 1-Cys peroxiredoxin, no C(R) is present and C(P) instead forms a disulfide with a cysteine from another protein or with a small thiol molecule.</text>
</comment>
<keyword evidence="12" id="KW-1185">Reference proteome</keyword>
<dbReference type="InterPro" id="IPR013766">
    <property type="entry name" value="Thioredoxin_domain"/>
</dbReference>
<comment type="catalytic activity">
    <reaction evidence="8">
        <text>a hydroperoxide + [thioredoxin]-dithiol = an alcohol + [thioredoxin]-disulfide + H2O</text>
        <dbReference type="Rhea" id="RHEA:62620"/>
        <dbReference type="Rhea" id="RHEA-COMP:10698"/>
        <dbReference type="Rhea" id="RHEA-COMP:10700"/>
        <dbReference type="ChEBI" id="CHEBI:15377"/>
        <dbReference type="ChEBI" id="CHEBI:29950"/>
        <dbReference type="ChEBI" id="CHEBI:30879"/>
        <dbReference type="ChEBI" id="CHEBI:35924"/>
        <dbReference type="ChEBI" id="CHEBI:50058"/>
        <dbReference type="EC" id="1.11.1.24"/>
    </reaction>
</comment>
<dbReference type="CDD" id="cd03016">
    <property type="entry name" value="PRX_1cys"/>
    <property type="match status" value="1"/>
</dbReference>
<dbReference type="PIRSF" id="PIRSF000239">
    <property type="entry name" value="AHPC"/>
    <property type="match status" value="1"/>
</dbReference>
<dbReference type="NCBIfam" id="NF009668">
    <property type="entry name" value="PRK13189.1"/>
    <property type="match status" value="1"/>
</dbReference>
<dbReference type="InterPro" id="IPR022915">
    <property type="entry name" value="Peroxiredoxin_TDXH"/>
</dbReference>
<dbReference type="GO" id="GO:0042744">
    <property type="term" value="P:hydrogen peroxide catabolic process"/>
    <property type="evidence" value="ECO:0007669"/>
    <property type="project" value="TreeGrafter"/>
</dbReference>
<dbReference type="EC" id="1.11.1.24" evidence="8"/>
<protein>
    <recommendedName>
        <fullName evidence="8">Peroxiredoxin</fullName>
        <ecNumber evidence="8">1.11.1.24</ecNumber>
    </recommendedName>
    <alternativeName>
        <fullName evidence="8">Thioredoxin-dependent peroxiredoxin</fullName>
    </alternativeName>
</protein>
<organism evidence="11 12">
    <name type="scientific">Marinitoga piezophila (strain DSM 14283 / JCM 11233 / KA3)</name>
    <dbReference type="NCBI Taxonomy" id="443254"/>
    <lineage>
        <taxon>Bacteria</taxon>
        <taxon>Thermotogati</taxon>
        <taxon>Thermotogota</taxon>
        <taxon>Thermotogae</taxon>
        <taxon>Petrotogales</taxon>
        <taxon>Petrotogaceae</taxon>
        <taxon>Marinitoga</taxon>
    </lineage>
</organism>
<dbReference type="PANTHER" id="PTHR10681">
    <property type="entry name" value="THIOREDOXIN PEROXIDASE"/>
    <property type="match status" value="1"/>
</dbReference>
<name>H2J849_MARPK</name>
<dbReference type="HOGENOM" id="CLU_042529_4_4_0"/>
<dbReference type="SUPFAM" id="SSF52833">
    <property type="entry name" value="Thioredoxin-like"/>
    <property type="match status" value="1"/>
</dbReference>
<dbReference type="InterPro" id="IPR045020">
    <property type="entry name" value="PRX_1cys"/>
</dbReference>